<dbReference type="EMBL" id="KK113499">
    <property type="protein sequence ID" value="KFM60336.1"/>
    <property type="molecule type" value="Genomic_DNA"/>
</dbReference>
<dbReference type="OrthoDB" id="312459at2759"/>
<organism evidence="2 3">
    <name type="scientific">Stegodyphus mimosarum</name>
    <name type="common">African social velvet spider</name>
    <dbReference type="NCBI Taxonomy" id="407821"/>
    <lineage>
        <taxon>Eukaryota</taxon>
        <taxon>Metazoa</taxon>
        <taxon>Ecdysozoa</taxon>
        <taxon>Arthropoda</taxon>
        <taxon>Chelicerata</taxon>
        <taxon>Arachnida</taxon>
        <taxon>Araneae</taxon>
        <taxon>Araneomorphae</taxon>
        <taxon>Entelegynae</taxon>
        <taxon>Eresoidea</taxon>
        <taxon>Eresidae</taxon>
        <taxon>Stegodyphus</taxon>
    </lineage>
</organism>
<protein>
    <submittedName>
        <fullName evidence="2">Myosin-VIIa</fullName>
    </submittedName>
</protein>
<dbReference type="STRING" id="407821.A0A087T5E7"/>
<dbReference type="Pfam" id="PF24123">
    <property type="entry name" value="Myosin_VII_N"/>
    <property type="match status" value="1"/>
</dbReference>
<proteinExistence type="predicted"/>
<reference evidence="2 3" key="1">
    <citation type="submission" date="2013-11" db="EMBL/GenBank/DDBJ databases">
        <title>Genome sequencing of Stegodyphus mimosarum.</title>
        <authorList>
            <person name="Bechsgaard J."/>
        </authorList>
    </citation>
    <scope>NUCLEOTIDE SEQUENCE [LARGE SCALE GENOMIC DNA]</scope>
</reference>
<feature type="domain" description="Myosin VII N-terminal" evidence="1">
    <location>
        <begin position="5"/>
        <end position="44"/>
    </location>
</feature>
<dbReference type="AlphaFoldDB" id="A0A087T5E7"/>
<evidence type="ECO:0000313" key="3">
    <source>
        <dbReference type="Proteomes" id="UP000054359"/>
    </source>
</evidence>
<gene>
    <name evidence="2" type="ORF">X975_06242</name>
</gene>
<feature type="non-terminal residue" evidence="2">
    <location>
        <position position="45"/>
    </location>
</feature>
<name>A0A087T5E7_STEMI</name>
<keyword evidence="3" id="KW-1185">Reference proteome</keyword>
<evidence type="ECO:0000313" key="2">
    <source>
        <dbReference type="EMBL" id="KFM60336.1"/>
    </source>
</evidence>
<sequence>MVIVTRGDYIWIEPQTKREFDVAIGARVTSAEGRRIQVIDDDGKV</sequence>
<dbReference type="InterPro" id="IPR057130">
    <property type="entry name" value="Myosin_VII_N"/>
</dbReference>
<accession>A0A087T5E7</accession>
<evidence type="ECO:0000259" key="1">
    <source>
        <dbReference type="Pfam" id="PF24123"/>
    </source>
</evidence>
<dbReference type="Proteomes" id="UP000054359">
    <property type="component" value="Unassembled WGS sequence"/>
</dbReference>